<keyword evidence="1" id="KW-0472">Membrane</keyword>
<sequence length="182" mass="21847">MFFQLLVYNPYIFNFWYRIHIVLTFGIRTIFFNFWYINHIFQLLVYKPYFLKKVHRIQRDSHLYNNRLATPYFRNFYQQRCTTGDVVTKYAYLICSKNEFVACHARSSELHPLSFVWFLYSDDLIDERLVCDRNAGSIQTAMGCTCGDVIRWNAICCAERHLSARQRFSYLDPLDSAIQLLQ</sequence>
<feature type="transmembrane region" description="Helical" evidence="1">
    <location>
        <begin position="15"/>
        <end position="37"/>
    </location>
</feature>
<organism evidence="2 3">
    <name type="scientific">Albugo candida</name>
    <dbReference type="NCBI Taxonomy" id="65357"/>
    <lineage>
        <taxon>Eukaryota</taxon>
        <taxon>Sar</taxon>
        <taxon>Stramenopiles</taxon>
        <taxon>Oomycota</taxon>
        <taxon>Peronosporomycetes</taxon>
        <taxon>Albuginales</taxon>
        <taxon>Albuginaceae</taxon>
        <taxon>Albugo</taxon>
    </lineage>
</organism>
<dbReference type="InParanoid" id="A0A024GEX4"/>
<dbReference type="EMBL" id="CAIX01000093">
    <property type="protein sequence ID" value="CCI45257.1"/>
    <property type="molecule type" value="Genomic_DNA"/>
</dbReference>
<accession>A0A024GEX4</accession>
<keyword evidence="1" id="KW-1133">Transmembrane helix</keyword>
<evidence type="ECO:0000313" key="3">
    <source>
        <dbReference type="Proteomes" id="UP000053237"/>
    </source>
</evidence>
<proteinExistence type="predicted"/>
<dbReference type="Proteomes" id="UP000053237">
    <property type="component" value="Unassembled WGS sequence"/>
</dbReference>
<keyword evidence="1" id="KW-0812">Transmembrane</keyword>
<name>A0A024GEX4_9STRA</name>
<gene>
    <name evidence="2" type="ORF">BN9_061300</name>
</gene>
<dbReference type="AlphaFoldDB" id="A0A024GEX4"/>
<evidence type="ECO:0000256" key="1">
    <source>
        <dbReference type="SAM" id="Phobius"/>
    </source>
</evidence>
<comment type="caution">
    <text evidence="2">The sequence shown here is derived from an EMBL/GenBank/DDBJ whole genome shotgun (WGS) entry which is preliminary data.</text>
</comment>
<protein>
    <submittedName>
        <fullName evidence="2">Uncharacterized protein</fullName>
    </submittedName>
</protein>
<evidence type="ECO:0000313" key="2">
    <source>
        <dbReference type="EMBL" id="CCI45257.1"/>
    </source>
</evidence>
<reference evidence="2 3" key="1">
    <citation type="submission" date="2012-05" db="EMBL/GenBank/DDBJ databases">
        <title>Recombination and specialization in a pathogen metapopulation.</title>
        <authorList>
            <person name="Gardiner A."/>
            <person name="Kemen E."/>
            <person name="Schultz-Larsen T."/>
            <person name="MacLean D."/>
            <person name="Van Oosterhout C."/>
            <person name="Jones J.D.G."/>
        </authorList>
    </citation>
    <scope>NUCLEOTIDE SEQUENCE [LARGE SCALE GENOMIC DNA]</scope>
    <source>
        <strain evidence="2 3">Ac Nc2</strain>
    </source>
</reference>
<keyword evidence="3" id="KW-1185">Reference proteome</keyword>